<dbReference type="Gene3D" id="2.60.40.10">
    <property type="entry name" value="Immunoglobulins"/>
    <property type="match status" value="2"/>
</dbReference>
<dbReference type="GO" id="GO:0006955">
    <property type="term" value="P:immune response"/>
    <property type="evidence" value="ECO:0007669"/>
    <property type="project" value="TreeGrafter"/>
</dbReference>
<dbReference type="Pfam" id="PF13927">
    <property type="entry name" value="Ig_3"/>
    <property type="match status" value="1"/>
</dbReference>
<protein>
    <recommendedName>
        <fullName evidence="6">Ig-like domain-containing protein</fullName>
    </recommendedName>
</protein>
<dbReference type="InterPro" id="IPR007110">
    <property type="entry name" value="Ig-like_dom"/>
</dbReference>
<dbReference type="Ensembl" id="ENSOSIT00000047350.1">
    <property type="protein sequence ID" value="ENSOSIP00000045012.1"/>
    <property type="gene ID" value="ENSOSIG00000021478.1"/>
</dbReference>
<evidence type="ECO:0000256" key="5">
    <source>
        <dbReference type="SAM" id="Phobius"/>
    </source>
</evidence>
<dbReference type="InterPro" id="IPR040878">
    <property type="entry name" value="IL-40-like_Ig"/>
</dbReference>
<keyword evidence="2" id="KW-1015">Disulfide bond</keyword>
<dbReference type="InterPro" id="IPR003599">
    <property type="entry name" value="Ig_sub"/>
</dbReference>
<dbReference type="SMART" id="SM00409">
    <property type="entry name" value="IG"/>
    <property type="match status" value="4"/>
</dbReference>
<dbReference type="GO" id="GO:0098742">
    <property type="term" value="P:cell-cell adhesion via plasma-membrane adhesion molecules"/>
    <property type="evidence" value="ECO:0007669"/>
    <property type="project" value="TreeGrafter"/>
</dbReference>
<dbReference type="InterPro" id="IPR003598">
    <property type="entry name" value="Ig_sub2"/>
</dbReference>
<dbReference type="AlphaFoldDB" id="A0A8C7ZPM3"/>
<dbReference type="PANTHER" id="PTHR11481">
    <property type="entry name" value="IMMUNOGLOBULIN FC RECEPTOR"/>
    <property type="match status" value="1"/>
</dbReference>
<dbReference type="InterPro" id="IPR013783">
    <property type="entry name" value="Ig-like_fold"/>
</dbReference>
<name>A0A8C7ZPM3_9TELE</name>
<dbReference type="Proteomes" id="UP000694383">
    <property type="component" value="Unplaced"/>
</dbReference>
<dbReference type="SMART" id="SM00408">
    <property type="entry name" value="IGc2"/>
    <property type="match status" value="1"/>
</dbReference>
<sequence length="804" mass="88976">MMVPAPAQHINTPRPPAGSGVTHTVLALQDRRHQFSSDRMGLLLLLASTLLCGCIQSGIVASEDTSFKISSVTLTIEPAEEVPRNTNVTLRCQTKVLTSGSMALTRKYTIFKENRIVHTKMTESSDDVLYLLPEARVSNNGKYVCQLTIEGEALSSQPKKLKVMGLSKPTLHLNRTYLTEGDTVTATCSAPGETGVFGFYFYDDSVELGDVQTDSNRAQSTLHFTTLGPHRLHCFYTVDNMPVDVKSEESNEVIVTVRGLSIKPVLEISPENNVYEGDPLNISCRVETSGLNSENIEVYLSQDGNSRWLSMGKTNTKHRMTATGPQLTFECMMTMEHLKKSERRNVTVIELFSAPVLTMSPAEVFQEEPMTLTCRSEKVASEKLNRDELSYYLSSNQSFASNGSGVFKVKALKTDHICIAQARGIRKTSKVLKVHPKVAVSVPKISLQDKPILEQPFHVLCQSAVGSLPITYILYSNSTKLKETVVHLPNQTALFTVVIYNAKELGSYKCEARNGGKRMQSEELVISAIVPLSRPTLTVLPDLSDISEGDQLNLICAVNGTPPVTFRWYREGDKHPLRITTSAETFKDYEVAVVSKQHSGLYYCEAENRASIMVRSNPVDIDVRMALWKKAMIGGIVFLFILLVVTAGCVLHYRSKRGKRERAPELSVKPSSPKSDDSLTVTLTHGTEVYKSASVRVNRSAVSVWTERKPEADNEEDHSTVSNEPDVEYTEVVHPRSAEAARAPLRRGTDTVYSELQNSTHGPPEGHDYVSNTRDTQHICSFSDQILGSVNSNSCIHACRTTVM</sequence>
<dbReference type="SUPFAM" id="SSF48726">
    <property type="entry name" value="Immunoglobulin"/>
    <property type="match status" value="2"/>
</dbReference>
<organism evidence="7 8">
    <name type="scientific">Oryzias sinensis</name>
    <name type="common">Chinese medaka</name>
    <dbReference type="NCBI Taxonomy" id="183150"/>
    <lineage>
        <taxon>Eukaryota</taxon>
        <taxon>Metazoa</taxon>
        <taxon>Chordata</taxon>
        <taxon>Craniata</taxon>
        <taxon>Vertebrata</taxon>
        <taxon>Euteleostomi</taxon>
        <taxon>Actinopterygii</taxon>
        <taxon>Neopterygii</taxon>
        <taxon>Teleostei</taxon>
        <taxon>Neoteleostei</taxon>
        <taxon>Acanthomorphata</taxon>
        <taxon>Ovalentaria</taxon>
        <taxon>Atherinomorphae</taxon>
        <taxon>Beloniformes</taxon>
        <taxon>Adrianichthyidae</taxon>
        <taxon>Oryziinae</taxon>
        <taxon>Oryzias</taxon>
    </lineage>
</organism>
<evidence type="ECO:0000256" key="2">
    <source>
        <dbReference type="ARBA" id="ARBA00023157"/>
    </source>
</evidence>
<evidence type="ECO:0000259" key="6">
    <source>
        <dbReference type="PROSITE" id="PS50835"/>
    </source>
</evidence>
<dbReference type="GO" id="GO:0007166">
    <property type="term" value="P:cell surface receptor signaling pathway"/>
    <property type="evidence" value="ECO:0007669"/>
    <property type="project" value="TreeGrafter"/>
</dbReference>
<feature type="region of interest" description="Disordered" evidence="4">
    <location>
        <begin position="1"/>
        <end position="21"/>
    </location>
</feature>
<reference evidence="7" key="1">
    <citation type="submission" date="2025-08" db="UniProtKB">
        <authorList>
            <consortium name="Ensembl"/>
        </authorList>
    </citation>
    <scope>IDENTIFICATION</scope>
</reference>
<keyword evidence="5" id="KW-0812">Transmembrane</keyword>
<dbReference type="GeneTree" id="ENSGT01140000282577"/>
<keyword evidence="1" id="KW-0732">Signal</keyword>
<feature type="region of interest" description="Disordered" evidence="4">
    <location>
        <begin position="660"/>
        <end position="679"/>
    </location>
</feature>
<keyword evidence="5" id="KW-0472">Membrane</keyword>
<dbReference type="PROSITE" id="PS50835">
    <property type="entry name" value="IG_LIKE"/>
    <property type="match status" value="2"/>
</dbReference>
<dbReference type="Pfam" id="PF17736">
    <property type="entry name" value="Ig_C17orf99"/>
    <property type="match status" value="1"/>
</dbReference>
<evidence type="ECO:0000256" key="3">
    <source>
        <dbReference type="ARBA" id="ARBA00023180"/>
    </source>
</evidence>
<evidence type="ECO:0000256" key="4">
    <source>
        <dbReference type="SAM" id="MobiDB-lite"/>
    </source>
</evidence>
<keyword evidence="8" id="KW-1185">Reference proteome</keyword>
<dbReference type="PANTHER" id="PTHR11481:SF125">
    <property type="entry name" value="PLATELET ENDOTHELIAL CELL ADHESION MOLECULE-LIKE ISOFORM X1"/>
    <property type="match status" value="1"/>
</dbReference>
<feature type="domain" description="Ig-like" evidence="6">
    <location>
        <begin position="535"/>
        <end position="620"/>
    </location>
</feature>
<dbReference type="InterPro" id="IPR050488">
    <property type="entry name" value="Ig_Fc_receptor"/>
</dbReference>
<feature type="transmembrane region" description="Helical" evidence="5">
    <location>
        <begin position="631"/>
        <end position="653"/>
    </location>
</feature>
<dbReference type="Pfam" id="PF13895">
    <property type="entry name" value="Ig_2"/>
    <property type="match status" value="1"/>
</dbReference>
<dbReference type="GO" id="GO:0009897">
    <property type="term" value="C:external side of plasma membrane"/>
    <property type="evidence" value="ECO:0007669"/>
    <property type="project" value="TreeGrafter"/>
</dbReference>
<feature type="domain" description="Ig-like" evidence="6">
    <location>
        <begin position="264"/>
        <end position="390"/>
    </location>
</feature>
<keyword evidence="3" id="KW-0325">Glycoprotein</keyword>
<accession>A0A8C7ZPM3</accession>
<dbReference type="InterPro" id="IPR036179">
    <property type="entry name" value="Ig-like_dom_sf"/>
</dbReference>
<keyword evidence="5" id="KW-1133">Transmembrane helix</keyword>
<evidence type="ECO:0000313" key="8">
    <source>
        <dbReference type="Proteomes" id="UP000694383"/>
    </source>
</evidence>
<evidence type="ECO:0000313" key="7">
    <source>
        <dbReference type="Ensembl" id="ENSOSIP00000045012.1"/>
    </source>
</evidence>
<evidence type="ECO:0000256" key="1">
    <source>
        <dbReference type="ARBA" id="ARBA00022729"/>
    </source>
</evidence>
<reference evidence="7" key="2">
    <citation type="submission" date="2025-09" db="UniProtKB">
        <authorList>
            <consortium name="Ensembl"/>
        </authorList>
    </citation>
    <scope>IDENTIFICATION</scope>
</reference>
<dbReference type="GO" id="GO:0004888">
    <property type="term" value="F:transmembrane signaling receptor activity"/>
    <property type="evidence" value="ECO:0007669"/>
    <property type="project" value="TreeGrafter"/>
</dbReference>
<proteinExistence type="predicted"/>